<dbReference type="InterPro" id="IPR007348">
    <property type="entry name" value="CopC_dom"/>
</dbReference>
<feature type="domain" description="CopC" evidence="10">
    <location>
        <begin position="31"/>
        <end position="126"/>
    </location>
</feature>
<keyword evidence="2" id="KW-1003">Cell membrane</keyword>
<keyword evidence="6 9" id="KW-1133">Transmembrane helix</keyword>
<dbReference type="InterPro" id="IPR032694">
    <property type="entry name" value="CopC/D"/>
</dbReference>
<dbReference type="AlphaFoldDB" id="A0A6J6MXL4"/>
<gene>
    <name evidence="12" type="ORF">UFOPK2334_01041</name>
</gene>
<organism evidence="12">
    <name type="scientific">freshwater metagenome</name>
    <dbReference type="NCBI Taxonomy" id="449393"/>
    <lineage>
        <taxon>unclassified sequences</taxon>
        <taxon>metagenomes</taxon>
        <taxon>ecological metagenomes</taxon>
    </lineage>
</organism>
<evidence type="ECO:0000256" key="4">
    <source>
        <dbReference type="ARBA" id="ARBA00022723"/>
    </source>
</evidence>
<evidence type="ECO:0000256" key="6">
    <source>
        <dbReference type="ARBA" id="ARBA00022989"/>
    </source>
</evidence>
<sequence>MTRRSFRRTLGAAAASIAIAVAFIPGIASAHAVLDSSSPSASELLASSPKEIRLDFDEQVEATLGDIRVYDSEQHEVSIEKTVRSSSDLSIVTAAVPKLDNGVYVVVWRVVSADGHPVSGAFPFEIGTQSTGTSAALLEKVLNGTETSSTLGNPMSTLRLLGFLGLILLIGCVSLLWCSPLLGNSRVRKVLRYSSVFIAVSSLGLLLMQGPYTAGKSWGALFDSAIIGDVLQTRLGFALFIRSMCAVAWGIIALTATSSVSRRWRIGTVITTVLTIATFAGSGHQSAGTLPALFVPLDMIHLAGISTWVGALLVLAFNSRDNDIENEAKRFSRMATWSMPLVVVTGVVQGLHLMGGISTITQSNFGKLLLLKTILVGAVVLLGAKARAQLRTGGFPSIAKVIRWESTLVVLVLAVTSLMVAQSPNSTARASISFSATKVQNGIVAELSVVPAVVGTAEVHVILSPPGGSLSPVKDVTVQFDLPSRNIPPIPVNMTEIGPNHWVGIVQFPYSGEWTMKARVSPAPNQTLLFTTGVTVQG</sequence>
<evidence type="ECO:0000256" key="8">
    <source>
        <dbReference type="ARBA" id="ARBA00023136"/>
    </source>
</evidence>
<evidence type="ECO:0000256" key="7">
    <source>
        <dbReference type="ARBA" id="ARBA00023008"/>
    </source>
</evidence>
<feature type="domain" description="Copper resistance protein D" evidence="11">
    <location>
        <begin position="328"/>
        <end position="418"/>
    </location>
</feature>
<evidence type="ECO:0000256" key="5">
    <source>
        <dbReference type="ARBA" id="ARBA00022729"/>
    </source>
</evidence>
<evidence type="ECO:0000256" key="1">
    <source>
        <dbReference type="ARBA" id="ARBA00004651"/>
    </source>
</evidence>
<protein>
    <submittedName>
        <fullName evidence="12">Unannotated protein</fullName>
    </submittedName>
</protein>
<feature type="transmembrane region" description="Helical" evidence="9">
    <location>
        <begin position="299"/>
        <end position="317"/>
    </location>
</feature>
<evidence type="ECO:0000256" key="9">
    <source>
        <dbReference type="SAM" id="Phobius"/>
    </source>
</evidence>
<dbReference type="PANTHER" id="PTHR34820:SF4">
    <property type="entry name" value="INNER MEMBRANE PROTEIN YEBZ"/>
    <property type="match status" value="1"/>
</dbReference>
<name>A0A6J6MXL4_9ZZZZ</name>
<dbReference type="GO" id="GO:0006825">
    <property type="term" value="P:copper ion transport"/>
    <property type="evidence" value="ECO:0007669"/>
    <property type="project" value="InterPro"/>
</dbReference>
<dbReference type="GO" id="GO:0005886">
    <property type="term" value="C:plasma membrane"/>
    <property type="evidence" value="ECO:0007669"/>
    <property type="project" value="UniProtKB-SubCell"/>
</dbReference>
<dbReference type="PROSITE" id="PS51318">
    <property type="entry name" value="TAT"/>
    <property type="match status" value="1"/>
</dbReference>
<feature type="transmembrane region" description="Helical" evidence="9">
    <location>
        <begin position="337"/>
        <end position="359"/>
    </location>
</feature>
<evidence type="ECO:0000313" key="12">
    <source>
        <dbReference type="EMBL" id="CAB4679040.1"/>
    </source>
</evidence>
<dbReference type="InterPro" id="IPR014756">
    <property type="entry name" value="Ig_E-set"/>
</dbReference>
<evidence type="ECO:0000256" key="2">
    <source>
        <dbReference type="ARBA" id="ARBA00022475"/>
    </source>
</evidence>
<dbReference type="InterPro" id="IPR006311">
    <property type="entry name" value="TAT_signal"/>
</dbReference>
<dbReference type="Pfam" id="PF05425">
    <property type="entry name" value="CopD"/>
    <property type="match status" value="1"/>
</dbReference>
<keyword evidence="7" id="KW-0186">Copper</keyword>
<feature type="transmembrane region" description="Helical" evidence="9">
    <location>
        <begin position="190"/>
        <end position="208"/>
    </location>
</feature>
<keyword evidence="4" id="KW-0479">Metal-binding</keyword>
<dbReference type="InterPro" id="IPR014755">
    <property type="entry name" value="Cu-Rt/internalin_Ig-like"/>
</dbReference>
<proteinExistence type="predicted"/>
<dbReference type="GO" id="GO:0046688">
    <property type="term" value="P:response to copper ion"/>
    <property type="evidence" value="ECO:0007669"/>
    <property type="project" value="InterPro"/>
</dbReference>
<dbReference type="Gene3D" id="2.60.40.1220">
    <property type="match status" value="1"/>
</dbReference>
<evidence type="ECO:0000256" key="3">
    <source>
        <dbReference type="ARBA" id="ARBA00022692"/>
    </source>
</evidence>
<feature type="transmembrane region" description="Helical" evidence="9">
    <location>
        <begin position="235"/>
        <end position="254"/>
    </location>
</feature>
<dbReference type="GO" id="GO:0005507">
    <property type="term" value="F:copper ion binding"/>
    <property type="evidence" value="ECO:0007669"/>
    <property type="project" value="InterPro"/>
</dbReference>
<dbReference type="Pfam" id="PF04234">
    <property type="entry name" value="CopC"/>
    <property type="match status" value="1"/>
</dbReference>
<keyword evidence="3 9" id="KW-0812">Transmembrane</keyword>
<keyword evidence="8 9" id="KW-0472">Membrane</keyword>
<feature type="transmembrane region" description="Helical" evidence="9">
    <location>
        <begin position="158"/>
        <end position="178"/>
    </location>
</feature>
<reference evidence="12" key="1">
    <citation type="submission" date="2020-05" db="EMBL/GenBank/DDBJ databases">
        <authorList>
            <person name="Chiriac C."/>
            <person name="Salcher M."/>
            <person name="Ghai R."/>
            <person name="Kavagutti S V."/>
        </authorList>
    </citation>
    <scope>NUCLEOTIDE SEQUENCE</scope>
</reference>
<dbReference type="PANTHER" id="PTHR34820">
    <property type="entry name" value="INNER MEMBRANE PROTEIN YEBZ"/>
    <property type="match status" value="1"/>
</dbReference>
<feature type="transmembrane region" description="Helical" evidence="9">
    <location>
        <begin position="266"/>
        <end position="287"/>
    </location>
</feature>
<keyword evidence="5" id="KW-0732">Signal</keyword>
<comment type="subcellular location">
    <subcellularLocation>
        <location evidence="1">Cell membrane</location>
        <topology evidence="1">Multi-pass membrane protein</topology>
    </subcellularLocation>
</comment>
<dbReference type="GO" id="GO:0042597">
    <property type="term" value="C:periplasmic space"/>
    <property type="evidence" value="ECO:0007669"/>
    <property type="project" value="InterPro"/>
</dbReference>
<accession>A0A6J6MXL4</accession>
<evidence type="ECO:0000259" key="11">
    <source>
        <dbReference type="Pfam" id="PF05425"/>
    </source>
</evidence>
<evidence type="ECO:0000259" key="10">
    <source>
        <dbReference type="Pfam" id="PF04234"/>
    </source>
</evidence>
<dbReference type="InterPro" id="IPR008457">
    <property type="entry name" value="Cu-R_CopD_dom"/>
</dbReference>
<dbReference type="EMBL" id="CAEZXA010000093">
    <property type="protein sequence ID" value="CAB4679040.1"/>
    <property type="molecule type" value="Genomic_DNA"/>
</dbReference>
<dbReference type="SUPFAM" id="SSF81296">
    <property type="entry name" value="E set domains"/>
    <property type="match status" value="1"/>
</dbReference>